<reference evidence="5" key="1">
    <citation type="submission" date="2023-07" db="EMBL/GenBank/DDBJ databases">
        <title>Functional and genomic diversity of the sorghum phyllosphere microbiome.</title>
        <authorList>
            <person name="Shade A."/>
        </authorList>
    </citation>
    <scope>NUCLEOTIDE SEQUENCE [LARGE SCALE GENOMIC DNA]</scope>
    <source>
        <strain evidence="5">SORGH_AS_0422</strain>
    </source>
</reference>
<dbReference type="PANTHER" id="PTHR48025">
    <property type="entry name" value="OS02G0815200 PROTEIN"/>
    <property type="match status" value="1"/>
</dbReference>
<feature type="region of interest" description="Disordered" evidence="2">
    <location>
        <begin position="75"/>
        <end position="125"/>
    </location>
</feature>
<evidence type="ECO:0000256" key="1">
    <source>
        <dbReference type="ARBA" id="ARBA00022884"/>
    </source>
</evidence>
<dbReference type="InterPro" id="IPR000504">
    <property type="entry name" value="RRM_dom"/>
</dbReference>
<dbReference type="Gene3D" id="3.30.70.330">
    <property type="match status" value="1"/>
</dbReference>
<protein>
    <submittedName>
        <fullName evidence="4">RNA recognition motif-containing protein</fullName>
    </submittedName>
</protein>
<dbReference type="Pfam" id="PF00076">
    <property type="entry name" value="RRM_1"/>
    <property type="match status" value="1"/>
</dbReference>
<organism evidence="4 5">
    <name type="scientific">Mucilaginibacter terrae</name>
    <dbReference type="NCBI Taxonomy" id="1955052"/>
    <lineage>
        <taxon>Bacteria</taxon>
        <taxon>Pseudomonadati</taxon>
        <taxon>Bacteroidota</taxon>
        <taxon>Sphingobacteriia</taxon>
        <taxon>Sphingobacteriales</taxon>
        <taxon>Sphingobacteriaceae</taxon>
        <taxon>Mucilaginibacter</taxon>
    </lineage>
</organism>
<sequence length="125" mass="14107">MVKLFVSGFPLEITEIELAKLIAPHGDISTIKIVRDKQTRKCKGYAFIEMLTEDGAAQAAAALDGTTMVDRELTVKLSEERPVKPPPKRNFNAPRNTSYPNRSYNNNNNNQSSETERPKRPRKSF</sequence>
<dbReference type="PROSITE" id="PS50102">
    <property type="entry name" value="RRM"/>
    <property type="match status" value="1"/>
</dbReference>
<dbReference type="SMART" id="SM00360">
    <property type="entry name" value="RRM"/>
    <property type="match status" value="1"/>
</dbReference>
<comment type="caution">
    <text evidence="4">The sequence shown here is derived from an EMBL/GenBank/DDBJ whole genome shotgun (WGS) entry which is preliminary data.</text>
</comment>
<keyword evidence="5" id="KW-1185">Reference proteome</keyword>
<feature type="domain" description="RRM" evidence="3">
    <location>
        <begin position="2"/>
        <end position="80"/>
    </location>
</feature>
<accession>A0ABU3GY59</accession>
<evidence type="ECO:0000256" key="2">
    <source>
        <dbReference type="SAM" id="MobiDB-lite"/>
    </source>
</evidence>
<gene>
    <name evidence="4" type="ORF">QE417_003770</name>
</gene>
<dbReference type="InterPro" id="IPR050502">
    <property type="entry name" value="Euk_RNA-bind_prot"/>
</dbReference>
<dbReference type="EMBL" id="JAVLVU010000001">
    <property type="protein sequence ID" value="MDT3404698.1"/>
    <property type="molecule type" value="Genomic_DNA"/>
</dbReference>
<dbReference type="RefSeq" id="WP_311952285.1">
    <property type="nucleotide sequence ID" value="NZ_JAVLVU010000001.1"/>
</dbReference>
<dbReference type="PANTHER" id="PTHR48025:SF1">
    <property type="entry name" value="RRM DOMAIN-CONTAINING PROTEIN"/>
    <property type="match status" value="1"/>
</dbReference>
<proteinExistence type="predicted"/>
<dbReference type="InterPro" id="IPR012677">
    <property type="entry name" value="Nucleotide-bd_a/b_plait_sf"/>
</dbReference>
<dbReference type="CDD" id="cd00590">
    <property type="entry name" value="RRM_SF"/>
    <property type="match status" value="1"/>
</dbReference>
<keyword evidence="1" id="KW-0694">RNA-binding</keyword>
<dbReference type="SUPFAM" id="SSF54928">
    <property type="entry name" value="RNA-binding domain, RBD"/>
    <property type="match status" value="1"/>
</dbReference>
<evidence type="ECO:0000313" key="5">
    <source>
        <dbReference type="Proteomes" id="UP001258315"/>
    </source>
</evidence>
<name>A0ABU3GY59_9SPHI</name>
<evidence type="ECO:0000259" key="3">
    <source>
        <dbReference type="PROSITE" id="PS50102"/>
    </source>
</evidence>
<dbReference type="InterPro" id="IPR035979">
    <property type="entry name" value="RBD_domain_sf"/>
</dbReference>
<evidence type="ECO:0000313" key="4">
    <source>
        <dbReference type="EMBL" id="MDT3404698.1"/>
    </source>
</evidence>
<dbReference type="Proteomes" id="UP001258315">
    <property type="component" value="Unassembled WGS sequence"/>
</dbReference>
<feature type="compositionally biased region" description="Low complexity" evidence="2">
    <location>
        <begin position="95"/>
        <end position="113"/>
    </location>
</feature>